<feature type="compositionally biased region" description="Basic and acidic residues" evidence="1">
    <location>
        <begin position="183"/>
        <end position="194"/>
    </location>
</feature>
<feature type="transmembrane region" description="Helical" evidence="2">
    <location>
        <begin position="7"/>
        <end position="31"/>
    </location>
</feature>
<accession>S9QMF4</accession>
<keyword evidence="2" id="KW-0812">Transmembrane</keyword>
<feature type="compositionally biased region" description="Pro residues" evidence="1">
    <location>
        <begin position="102"/>
        <end position="111"/>
    </location>
</feature>
<dbReference type="STRING" id="1123360.thalar_00988"/>
<dbReference type="Proteomes" id="UP000015351">
    <property type="component" value="Unassembled WGS sequence"/>
</dbReference>
<feature type="region of interest" description="Disordered" evidence="1">
    <location>
        <begin position="54"/>
        <end position="250"/>
    </location>
</feature>
<dbReference type="EMBL" id="AONI01000008">
    <property type="protein sequence ID" value="EPX80768.1"/>
    <property type="molecule type" value="Genomic_DNA"/>
</dbReference>
<organism evidence="3 4">
    <name type="scientific">Litoreibacter arenae DSM 19593</name>
    <dbReference type="NCBI Taxonomy" id="1123360"/>
    <lineage>
        <taxon>Bacteria</taxon>
        <taxon>Pseudomonadati</taxon>
        <taxon>Pseudomonadota</taxon>
        <taxon>Alphaproteobacteria</taxon>
        <taxon>Rhodobacterales</taxon>
        <taxon>Roseobacteraceae</taxon>
        <taxon>Litoreibacter</taxon>
    </lineage>
</organism>
<feature type="compositionally biased region" description="Acidic residues" evidence="1">
    <location>
        <begin position="154"/>
        <end position="169"/>
    </location>
</feature>
<name>S9QMF4_9RHOB</name>
<dbReference type="HOGENOM" id="CLU_059728_0_0_5"/>
<comment type="caution">
    <text evidence="3">The sequence shown here is derived from an EMBL/GenBank/DDBJ whole genome shotgun (WGS) entry which is preliminary data.</text>
</comment>
<proteinExistence type="predicted"/>
<dbReference type="OrthoDB" id="7161229at2"/>
<dbReference type="PATRIC" id="fig|1123360.3.peg.978"/>
<protein>
    <submittedName>
        <fullName evidence="3">TolA protein</fullName>
    </submittedName>
</protein>
<dbReference type="AlphaFoldDB" id="S9QMF4"/>
<dbReference type="eggNOG" id="COG3266">
    <property type="taxonomic scope" value="Bacteria"/>
</dbReference>
<feature type="compositionally biased region" description="Low complexity" evidence="1">
    <location>
        <begin position="171"/>
        <end position="180"/>
    </location>
</feature>
<feature type="compositionally biased region" description="Low complexity" evidence="1">
    <location>
        <begin position="112"/>
        <end position="122"/>
    </location>
</feature>
<sequence length="387" mass="40274">MRLSPHTGTYVSGAGHAAFILYLIVGGLFVARETDLNVEVSNVSIISGEEFAAMQAQSPGEGERPPAPEVPAQVDQPAPAVEPDVPDTPPPAPAPVEEVAPEPDPVIPEPAAPVETPVVPEQPEAPETDGEPGATVIVPDARPTPRAAERVAEEVVEEPDPEVTIDEVDQAAAAPAPSAEPVEEAREETAREESTTEIVTEADEPSTAAPTISTRPGRKPTPPARPAPQVAETPTETAPQAPVETPTEAPSLADSIANAVAEANTETAVATNANPGGGTSSPITREEKGTFILGIQRCWNVGALGTDALAVSVVVGFQMDQSAKPVVSSINLISSTGGSGSAVDRAYEAARRAIIRCGVEGYNLPLDKYDQWREVEVSFNATKKEIR</sequence>
<gene>
    <name evidence="3" type="ORF">thalar_00988</name>
</gene>
<dbReference type="RefSeq" id="WP_021099561.1">
    <property type="nucleotide sequence ID" value="NZ_KE557306.1"/>
</dbReference>
<keyword evidence="4" id="KW-1185">Reference proteome</keyword>
<keyword evidence="2" id="KW-1133">Transmembrane helix</keyword>
<reference evidence="4" key="1">
    <citation type="journal article" date="2013" name="Stand. Genomic Sci.">
        <title>Genome sequence of the Litoreibacter arenae type strain (DSM 19593(T)), a member of the Roseobacter clade isolated from sea sand.</title>
        <authorList>
            <person name="Riedel T."/>
            <person name="Fiebig A."/>
            <person name="Petersen J."/>
            <person name="Gronow S."/>
            <person name="Kyrpides N.C."/>
            <person name="Goker M."/>
            <person name="Klenk H.P."/>
        </authorList>
    </citation>
    <scope>NUCLEOTIDE SEQUENCE [LARGE SCALE GENOMIC DNA]</scope>
    <source>
        <strain evidence="4">DSM 19593</strain>
    </source>
</reference>
<evidence type="ECO:0000256" key="1">
    <source>
        <dbReference type="SAM" id="MobiDB-lite"/>
    </source>
</evidence>
<evidence type="ECO:0000256" key="2">
    <source>
        <dbReference type="SAM" id="Phobius"/>
    </source>
</evidence>
<evidence type="ECO:0000313" key="4">
    <source>
        <dbReference type="Proteomes" id="UP000015351"/>
    </source>
</evidence>
<evidence type="ECO:0000313" key="3">
    <source>
        <dbReference type="EMBL" id="EPX80768.1"/>
    </source>
</evidence>
<feature type="compositionally biased region" description="Low complexity" evidence="1">
    <location>
        <begin position="74"/>
        <end position="83"/>
    </location>
</feature>
<keyword evidence="2" id="KW-0472">Membrane</keyword>